<sequence>MSEVVDLLHVFEFMDFLVNVLPFDRSHTLRLNNQERRKRFHPGDRPFTTVSLILKLNLW</sequence>
<accession>A0A1W9HX58</accession>
<name>A0A1W9HX58_9HYPH</name>
<proteinExistence type="predicted"/>
<protein>
    <submittedName>
        <fullName evidence="1">Uncharacterized protein</fullName>
    </submittedName>
</protein>
<gene>
    <name evidence="1" type="ORF">A4S15_08990</name>
</gene>
<dbReference type="EMBL" id="LWDL01000016">
    <property type="protein sequence ID" value="OQW51970.1"/>
    <property type="molecule type" value="Genomic_DNA"/>
</dbReference>
<dbReference type="AlphaFoldDB" id="A0A1W9HX58"/>
<reference evidence="1 2" key="1">
    <citation type="journal article" date="2017" name="Water Res.">
        <title>Comammox in drinking water systems.</title>
        <authorList>
            <person name="Wang Y."/>
            <person name="Ma L."/>
            <person name="Mao Y."/>
            <person name="Jiang X."/>
            <person name="Xia Y."/>
            <person name="Yu K."/>
            <person name="Li B."/>
            <person name="Zhang T."/>
        </authorList>
    </citation>
    <scope>NUCLEOTIDE SEQUENCE [LARGE SCALE GENOMIC DNA]</scope>
    <source>
        <strain evidence="1">SG_bin8</strain>
    </source>
</reference>
<organism evidence="1 2">
    <name type="scientific">Candidatus Raskinella chloraquaticus</name>
    <dbReference type="NCBI Taxonomy" id="1951219"/>
    <lineage>
        <taxon>Bacteria</taxon>
        <taxon>Pseudomonadati</taxon>
        <taxon>Pseudomonadota</taxon>
        <taxon>Alphaproteobacteria</taxon>
        <taxon>Hyphomicrobiales</taxon>
        <taxon>Phreatobacteraceae</taxon>
        <taxon>Candidatus Raskinella</taxon>
    </lineage>
</organism>
<dbReference type="Proteomes" id="UP000192872">
    <property type="component" value="Unassembled WGS sequence"/>
</dbReference>
<comment type="caution">
    <text evidence="1">The sequence shown here is derived from an EMBL/GenBank/DDBJ whole genome shotgun (WGS) entry which is preliminary data.</text>
</comment>
<evidence type="ECO:0000313" key="2">
    <source>
        <dbReference type="Proteomes" id="UP000192872"/>
    </source>
</evidence>
<evidence type="ECO:0000313" key="1">
    <source>
        <dbReference type="EMBL" id="OQW51970.1"/>
    </source>
</evidence>